<sequence>MQRRCEPLVAHVEPVEEGLAVHGKRGELLKVLALRKDIVHVTHLPEGGVCAPVEKSWVVVGDEGCLERRRDDHETLNGPEDSTVVQTSVSDDGAVELRTDALRVVVGANKLGSDRPFRLQWFTNNTDESADATAAATTTTTAATTGAATSAASAKPFAEDAVLSAYAYELPHGKATHRMERKPDVEYYYGVGEVTGNLNRAGRRFELACRDAMGYDAETSDALYKHFPFYITYNKEAGIAYGILYDQLCGGYLDLGREISAFRGNFRTYASVAGFVDYYLILGPTVAEVVEKLGRLVGRPAVPPAWALGYVASTMTYADAPDAQQRLEAFPALCKRNEMPCDGFYLSSGYTMDADGNRNVFTWNKDRVPDPENMLGAFHQHNMGVIANVKPWLLEAHPEYADMEALGGFFRTNNENDDELHHAYQHHHLDNASDASPYVKGWFWKGGPGTFASGSYLDFTNPVAFNWWKAKLKEQVLAPGVDAVWNDNNEYEVDDDGAVCYLNDAPIASLGRTLQPFLMARASYEALCETRPEKRPLVVSRSGCLGIAKYAAQTWSGDNSTSFHTLKWNIPMSLGLSLCGWVGCGPDIGGFVGNAVTPELFVRWIQLGIYMARFSIHSSSWKASAASTANATSNADDTAAETEVANVDGYNLDCTNEPWMFPEMTDTVRSLLQLRVRLRPLLLSLHIEAWRTSAPVMRPLAYQYVTDANERSRTESFEFTLGPNLLVAAVLDADQTTRSVYFPGDAVGEFWCDLDSGIWYSAGTEAHVHAPLQGRAFGAPVFLRNGGGLVLADFEDARVRNVILAAHPAQASQDIVVEWYEDPTPGQEGAMRNASDVAHICVRATATANEVIINSIERTGPPAPVDEIRFELVPSDHRQLIQASD</sequence>
<feature type="domain" description="Glycoside hydrolase family 31 N-terminal" evidence="4">
    <location>
        <begin position="29"/>
        <end position="254"/>
    </location>
</feature>
<dbReference type="Pfam" id="PF13802">
    <property type="entry name" value="Gal_mutarotas_2"/>
    <property type="match status" value="1"/>
</dbReference>
<keyword evidence="2" id="KW-0326">Glycosidase</keyword>
<dbReference type="PANTHER" id="PTHR22762">
    <property type="entry name" value="ALPHA-GLUCOSIDASE"/>
    <property type="match status" value="1"/>
</dbReference>
<accession>A0A2R5GR85</accession>
<dbReference type="SUPFAM" id="SSF51011">
    <property type="entry name" value="Glycosyl hydrolase domain"/>
    <property type="match status" value="1"/>
</dbReference>
<dbReference type="InterPro" id="IPR048395">
    <property type="entry name" value="Glyco_hydro_31_C"/>
</dbReference>
<dbReference type="InterPro" id="IPR011013">
    <property type="entry name" value="Gal_mutarotase_sf_dom"/>
</dbReference>
<dbReference type="EMBL" id="BEYU01000091">
    <property type="protein sequence ID" value="GBG31143.1"/>
    <property type="molecule type" value="Genomic_DNA"/>
</dbReference>
<dbReference type="SUPFAM" id="SSF51445">
    <property type="entry name" value="(Trans)glycosidases"/>
    <property type="match status" value="1"/>
</dbReference>
<dbReference type="GO" id="GO:0030246">
    <property type="term" value="F:carbohydrate binding"/>
    <property type="evidence" value="ECO:0007669"/>
    <property type="project" value="InterPro"/>
</dbReference>
<dbReference type="InterPro" id="IPR025887">
    <property type="entry name" value="Glyco_hydro_31_N_dom"/>
</dbReference>
<gene>
    <name evidence="6" type="ORF">FCC1311_073642</name>
</gene>
<evidence type="ECO:0000256" key="2">
    <source>
        <dbReference type="RuleBase" id="RU361185"/>
    </source>
</evidence>
<proteinExistence type="inferred from homology"/>
<dbReference type="Gene3D" id="2.60.40.1180">
    <property type="entry name" value="Golgi alpha-mannosidase II"/>
    <property type="match status" value="1"/>
</dbReference>
<dbReference type="GO" id="GO:0004553">
    <property type="term" value="F:hydrolase activity, hydrolyzing O-glycosyl compounds"/>
    <property type="evidence" value="ECO:0007669"/>
    <property type="project" value="InterPro"/>
</dbReference>
<dbReference type="Proteomes" id="UP000241890">
    <property type="component" value="Unassembled WGS sequence"/>
</dbReference>
<dbReference type="PANTHER" id="PTHR22762:SF165">
    <property type="entry name" value="PUTATIVE (AFU_ORTHOLOGUE AFUA_1G06560)-RELATED"/>
    <property type="match status" value="1"/>
</dbReference>
<feature type="domain" description="Glycoside hydrolase family 31 TIM barrel" evidence="3">
    <location>
        <begin position="300"/>
        <end position="620"/>
    </location>
</feature>
<evidence type="ECO:0000256" key="1">
    <source>
        <dbReference type="ARBA" id="ARBA00007806"/>
    </source>
</evidence>
<organism evidence="6 7">
    <name type="scientific">Hondaea fermentalgiana</name>
    <dbReference type="NCBI Taxonomy" id="2315210"/>
    <lineage>
        <taxon>Eukaryota</taxon>
        <taxon>Sar</taxon>
        <taxon>Stramenopiles</taxon>
        <taxon>Bigyra</taxon>
        <taxon>Labyrinthulomycetes</taxon>
        <taxon>Thraustochytrida</taxon>
        <taxon>Thraustochytriidae</taxon>
        <taxon>Hondaea</taxon>
    </lineage>
</organism>
<evidence type="ECO:0000313" key="6">
    <source>
        <dbReference type="EMBL" id="GBG31143.1"/>
    </source>
</evidence>
<dbReference type="OrthoDB" id="5839090at2759"/>
<comment type="similarity">
    <text evidence="1 2">Belongs to the glycosyl hydrolase 31 family.</text>
</comment>
<dbReference type="Gene3D" id="2.60.40.1760">
    <property type="entry name" value="glycosyl hydrolase (family 31)"/>
    <property type="match status" value="1"/>
</dbReference>
<dbReference type="Gene3D" id="3.20.20.80">
    <property type="entry name" value="Glycosidases"/>
    <property type="match status" value="1"/>
</dbReference>
<evidence type="ECO:0000259" key="4">
    <source>
        <dbReference type="Pfam" id="PF13802"/>
    </source>
</evidence>
<dbReference type="InterPro" id="IPR013780">
    <property type="entry name" value="Glyco_hydro_b"/>
</dbReference>
<reference evidence="6 7" key="1">
    <citation type="submission" date="2017-12" db="EMBL/GenBank/DDBJ databases">
        <title>Sequencing, de novo assembly and annotation of complete genome of a new Thraustochytrid species, strain FCC1311.</title>
        <authorList>
            <person name="Sedici K."/>
            <person name="Godart F."/>
            <person name="Aiese Cigliano R."/>
            <person name="Sanseverino W."/>
            <person name="Barakat M."/>
            <person name="Ortet P."/>
            <person name="Marechal E."/>
            <person name="Cagnac O."/>
            <person name="Amato A."/>
        </authorList>
    </citation>
    <scope>NUCLEOTIDE SEQUENCE [LARGE SCALE GENOMIC DNA]</scope>
</reference>
<name>A0A2R5GR85_9STRA</name>
<dbReference type="Pfam" id="PF01055">
    <property type="entry name" value="Glyco_hydro_31_2nd"/>
    <property type="match status" value="1"/>
</dbReference>
<feature type="domain" description="Glycosyl hydrolase family 31 C-terminal" evidence="5">
    <location>
        <begin position="694"/>
        <end position="786"/>
    </location>
</feature>
<keyword evidence="7" id="KW-1185">Reference proteome</keyword>
<protein>
    <submittedName>
        <fullName evidence="6">Alpha-glucosidase</fullName>
    </submittedName>
</protein>
<dbReference type="InParanoid" id="A0A2R5GR85"/>
<dbReference type="GO" id="GO:0005975">
    <property type="term" value="P:carbohydrate metabolic process"/>
    <property type="evidence" value="ECO:0007669"/>
    <property type="project" value="InterPro"/>
</dbReference>
<dbReference type="Pfam" id="PF21365">
    <property type="entry name" value="Glyco_hydro_31_3rd"/>
    <property type="match status" value="1"/>
</dbReference>
<keyword evidence="2" id="KW-0378">Hydrolase</keyword>
<comment type="caution">
    <text evidence="6">The sequence shown here is derived from an EMBL/GenBank/DDBJ whole genome shotgun (WGS) entry which is preliminary data.</text>
</comment>
<dbReference type="SUPFAM" id="SSF74650">
    <property type="entry name" value="Galactose mutarotase-like"/>
    <property type="match status" value="1"/>
</dbReference>
<evidence type="ECO:0000259" key="5">
    <source>
        <dbReference type="Pfam" id="PF21365"/>
    </source>
</evidence>
<evidence type="ECO:0000313" key="7">
    <source>
        <dbReference type="Proteomes" id="UP000241890"/>
    </source>
</evidence>
<dbReference type="CDD" id="cd14752">
    <property type="entry name" value="GH31_N"/>
    <property type="match status" value="1"/>
</dbReference>
<dbReference type="InterPro" id="IPR017853">
    <property type="entry name" value="GH"/>
</dbReference>
<dbReference type="InterPro" id="IPR000322">
    <property type="entry name" value="Glyco_hydro_31_TIM"/>
</dbReference>
<dbReference type="AlphaFoldDB" id="A0A2R5GR85"/>
<evidence type="ECO:0000259" key="3">
    <source>
        <dbReference type="Pfam" id="PF01055"/>
    </source>
</evidence>